<dbReference type="RefSeq" id="WP_236983937.1">
    <property type="nucleotide sequence ID" value="NZ_AP023086.1"/>
</dbReference>
<organism evidence="4 5">
    <name type="scientific">Marinagarivorans cellulosilyticus</name>
    <dbReference type="NCBI Taxonomy" id="2721545"/>
    <lineage>
        <taxon>Bacteria</taxon>
        <taxon>Pseudomonadati</taxon>
        <taxon>Pseudomonadota</taxon>
        <taxon>Gammaproteobacteria</taxon>
        <taxon>Cellvibrionales</taxon>
        <taxon>Cellvibrionaceae</taxon>
        <taxon>Marinagarivorans</taxon>
    </lineage>
</organism>
<dbReference type="KEGG" id="marq:MARGE09_P3255"/>
<evidence type="ECO:0000256" key="1">
    <source>
        <dbReference type="ARBA" id="ARBA00022729"/>
    </source>
</evidence>
<evidence type="ECO:0000313" key="5">
    <source>
        <dbReference type="Proteomes" id="UP001320119"/>
    </source>
</evidence>
<feature type="domain" description="Outer membrane protein beta-barrel" evidence="3">
    <location>
        <begin position="14"/>
        <end position="206"/>
    </location>
</feature>
<sequence>MTKSNAKKLPLQAAIAALLIPAASFAHEDLSYSYVQGGYLVQDVDIYQDSDNLSEFIEEVDDGGGYKLEASIAFTDSMFGFTSYSDTEADFAFVDNNGSVRPSQTNVKTLKLGVGFHAPLTQRMDFVGSAAYVDMDLDEFSFGQNDNDVIGGDDSIGDAYDDLNEDSSDGYAIDAGVRAQVATWLELGGGLRYTDVDAGDDVSAFGNALFEIDPNMGINLAATAGDNLSTYELGFRYSF</sequence>
<reference evidence="4 5" key="1">
    <citation type="journal article" date="2022" name="IScience">
        <title>An ultrasensitive nanofiber-based assay for enzymatic hydrolysis and deep-sea microbial degradation of cellulose.</title>
        <authorList>
            <person name="Tsudome M."/>
            <person name="Tachioka M."/>
            <person name="Miyazaki M."/>
            <person name="Uchimura K."/>
            <person name="Tsuda M."/>
            <person name="Takaki Y."/>
            <person name="Deguchi S."/>
        </authorList>
    </citation>
    <scope>NUCLEOTIDE SEQUENCE [LARGE SCALE GENOMIC DNA]</scope>
    <source>
        <strain evidence="4 5">GE09</strain>
    </source>
</reference>
<keyword evidence="1 2" id="KW-0732">Signal</keyword>
<accession>A0AAN1WK47</accession>
<dbReference type="AlphaFoldDB" id="A0AAN1WK47"/>
<dbReference type="Pfam" id="PF13505">
    <property type="entry name" value="OMP_b-brl"/>
    <property type="match status" value="1"/>
</dbReference>
<evidence type="ECO:0000313" key="4">
    <source>
        <dbReference type="EMBL" id="BCD99054.1"/>
    </source>
</evidence>
<name>A0AAN1WK47_9GAMM</name>
<dbReference type="EMBL" id="AP023086">
    <property type="protein sequence ID" value="BCD99054.1"/>
    <property type="molecule type" value="Genomic_DNA"/>
</dbReference>
<feature type="chain" id="PRO_5042983626" description="Outer membrane protein beta-barrel domain-containing protein" evidence="2">
    <location>
        <begin position="27"/>
        <end position="239"/>
    </location>
</feature>
<proteinExistence type="predicted"/>
<evidence type="ECO:0000259" key="3">
    <source>
        <dbReference type="Pfam" id="PF13505"/>
    </source>
</evidence>
<gene>
    <name evidence="4" type="ORF">MARGE09_P3255</name>
</gene>
<keyword evidence="5" id="KW-1185">Reference proteome</keyword>
<feature type="signal peptide" evidence="2">
    <location>
        <begin position="1"/>
        <end position="26"/>
    </location>
</feature>
<evidence type="ECO:0000256" key="2">
    <source>
        <dbReference type="SAM" id="SignalP"/>
    </source>
</evidence>
<dbReference type="Proteomes" id="UP001320119">
    <property type="component" value="Chromosome"/>
</dbReference>
<protein>
    <recommendedName>
        <fullName evidence="3">Outer membrane protein beta-barrel domain-containing protein</fullName>
    </recommendedName>
</protein>
<dbReference type="InterPro" id="IPR027385">
    <property type="entry name" value="Beta-barrel_OMP"/>
</dbReference>